<evidence type="ECO:0000259" key="1">
    <source>
        <dbReference type="Pfam" id="PF01261"/>
    </source>
</evidence>
<organism evidence="2 3">
    <name type="scientific">Kribbella shirazensis</name>
    <dbReference type="NCBI Taxonomy" id="1105143"/>
    <lineage>
        <taxon>Bacteria</taxon>
        <taxon>Bacillati</taxon>
        <taxon>Actinomycetota</taxon>
        <taxon>Actinomycetes</taxon>
        <taxon>Propionibacteriales</taxon>
        <taxon>Kribbellaceae</taxon>
        <taxon>Kribbella</taxon>
    </lineage>
</organism>
<dbReference type="Pfam" id="PF01261">
    <property type="entry name" value="AP_endonuc_2"/>
    <property type="match status" value="1"/>
</dbReference>
<feature type="domain" description="Xylose isomerase-like TIM barrel" evidence="1">
    <location>
        <begin position="22"/>
        <end position="274"/>
    </location>
</feature>
<reference evidence="2 3" key="1">
    <citation type="submission" date="2020-03" db="EMBL/GenBank/DDBJ databases">
        <title>Sequencing the genomes of 1000 actinobacteria strains.</title>
        <authorList>
            <person name="Klenk H.-P."/>
        </authorList>
    </citation>
    <scope>NUCLEOTIDE SEQUENCE [LARGE SCALE GENOMIC DNA]</scope>
    <source>
        <strain evidence="2 3">DSM 45490</strain>
    </source>
</reference>
<dbReference type="EMBL" id="JAASRO010000001">
    <property type="protein sequence ID" value="NIK58601.1"/>
    <property type="molecule type" value="Genomic_DNA"/>
</dbReference>
<sequence length="346" mass="38290">MRVGVDGKKFPFGREEGAIGILRAAANRGYDGVFFRSVVDVSPTLDTGYLAAVRETADQLGLYLEMGVGKVNPYASPEQPEIRELGGGDYLRAMEMMVEASVAIGCRELWTSAGNYKHNLPGLYTIDRFRTDVDWPDQLVAIDKFVHKLAPMLRHHGARLNIENHEEITSFEVLRLIESAGEDVLGVTFDTANTVSRSENPVAAARRLAPYTHLSHLRDVVLFYDAGGLTRQVRPCGQGVIDWEQVIGTLHTANPDLNLSIEMTNDRLLMGVQIFHPIWEQAHPDLTTTELAAVMRLAVECEERARSGAMPSLADYHAQPFGLVEKGAFLEDSIAYVRQILAKIDG</sequence>
<dbReference type="AlphaFoldDB" id="A0A7X5VCB0"/>
<dbReference type="PANTHER" id="PTHR12110">
    <property type="entry name" value="HYDROXYPYRUVATE ISOMERASE"/>
    <property type="match status" value="1"/>
</dbReference>
<evidence type="ECO:0000313" key="3">
    <source>
        <dbReference type="Proteomes" id="UP000555407"/>
    </source>
</evidence>
<accession>A0A7X5VCB0</accession>
<keyword evidence="3" id="KW-1185">Reference proteome</keyword>
<dbReference type="InterPro" id="IPR013022">
    <property type="entry name" value="Xyl_isomerase-like_TIM-brl"/>
</dbReference>
<dbReference type="RefSeq" id="WP_167209520.1">
    <property type="nucleotide sequence ID" value="NZ_JAASRO010000001.1"/>
</dbReference>
<keyword evidence="2" id="KW-0413">Isomerase</keyword>
<protein>
    <submittedName>
        <fullName evidence="2">Sugar phosphate isomerase/epimerase</fullName>
    </submittedName>
</protein>
<evidence type="ECO:0000313" key="2">
    <source>
        <dbReference type="EMBL" id="NIK58601.1"/>
    </source>
</evidence>
<dbReference type="InterPro" id="IPR036237">
    <property type="entry name" value="Xyl_isomerase-like_sf"/>
</dbReference>
<dbReference type="PANTHER" id="PTHR12110:SF53">
    <property type="entry name" value="BLR5974 PROTEIN"/>
    <property type="match status" value="1"/>
</dbReference>
<proteinExistence type="predicted"/>
<name>A0A7X5VCB0_9ACTN</name>
<dbReference type="InterPro" id="IPR050312">
    <property type="entry name" value="IolE/XylAMocC-like"/>
</dbReference>
<dbReference type="Gene3D" id="3.20.20.150">
    <property type="entry name" value="Divalent-metal-dependent TIM barrel enzymes"/>
    <property type="match status" value="1"/>
</dbReference>
<dbReference type="Proteomes" id="UP000555407">
    <property type="component" value="Unassembled WGS sequence"/>
</dbReference>
<dbReference type="GO" id="GO:0016853">
    <property type="term" value="F:isomerase activity"/>
    <property type="evidence" value="ECO:0007669"/>
    <property type="project" value="UniProtKB-KW"/>
</dbReference>
<comment type="caution">
    <text evidence="2">The sequence shown here is derived from an EMBL/GenBank/DDBJ whole genome shotgun (WGS) entry which is preliminary data.</text>
</comment>
<dbReference type="SUPFAM" id="SSF51658">
    <property type="entry name" value="Xylose isomerase-like"/>
    <property type="match status" value="1"/>
</dbReference>
<gene>
    <name evidence="2" type="ORF">BJY22_004318</name>
</gene>